<dbReference type="InterPro" id="IPR015168">
    <property type="entry name" value="SsuA/THI5"/>
</dbReference>
<dbReference type="GO" id="GO:0042626">
    <property type="term" value="F:ATPase-coupled transmembrane transporter activity"/>
    <property type="evidence" value="ECO:0007669"/>
    <property type="project" value="InterPro"/>
</dbReference>
<comment type="caution">
    <text evidence="6">The sequence shown here is derived from an EMBL/GenBank/DDBJ whole genome shotgun (WGS) entry which is preliminary data.</text>
</comment>
<dbReference type="SUPFAM" id="SSF53850">
    <property type="entry name" value="Periplasmic binding protein-like II"/>
    <property type="match status" value="1"/>
</dbReference>
<dbReference type="SMART" id="SM00062">
    <property type="entry name" value="PBPb"/>
    <property type="match status" value="1"/>
</dbReference>
<evidence type="ECO:0000313" key="7">
    <source>
        <dbReference type="Proteomes" id="UP000324738"/>
    </source>
</evidence>
<feature type="domain" description="Solute-binding protein family 3/N-terminal" evidence="5">
    <location>
        <begin position="60"/>
        <end position="286"/>
    </location>
</feature>
<sequence>MRISRKCGCHFTSSFSATAKTVIELFSPYSGKSDMKTLKTLALVTGLLTTIAQPAAAADVLRIGYMAFVPYSAILLARENGWVEEELAKSGREDVKVEWAQFAGGPPVNEAFASGAIDVAALGDSPAIAGHAAGIDTRLVGLAYKGGAAQALLVKSDSEYQTVSELAGKNVATLRGGNVHELLVLVLNEAGLEISDVEFVNLGLQDMETSLLRGDIQAALVWDPVFTRLETEGKARVLRDGAGLKNNLNPVVASADLIETDPDLVKAYLNALNRGADFIRENPEEAANTLSPIFALTPDQLLVAFERSEFSPQVTDEVEAEITRSIAFMLENRLIRQSFEVNDFVDVSLSESQ</sequence>
<protein>
    <submittedName>
        <fullName evidence="6">Aliphatic sulfonate ABC transporter substrate-binding protein</fullName>
    </submittedName>
</protein>
<dbReference type="Proteomes" id="UP000324738">
    <property type="component" value="Unassembled WGS sequence"/>
</dbReference>
<evidence type="ECO:0000313" key="6">
    <source>
        <dbReference type="EMBL" id="KAA0970363.1"/>
    </source>
</evidence>
<dbReference type="InterPro" id="IPR010067">
    <property type="entry name" value="ABC_SsuA_sub-bd"/>
</dbReference>
<dbReference type="AlphaFoldDB" id="A0A5B0DVE3"/>
<dbReference type="Pfam" id="PF09084">
    <property type="entry name" value="NMT1"/>
    <property type="match status" value="1"/>
</dbReference>
<organism evidence="6 7">
    <name type="scientific">Aureimonas fodinaquatilis</name>
    <dbReference type="NCBI Taxonomy" id="2565783"/>
    <lineage>
        <taxon>Bacteria</taxon>
        <taxon>Pseudomonadati</taxon>
        <taxon>Pseudomonadota</taxon>
        <taxon>Alphaproteobacteria</taxon>
        <taxon>Hyphomicrobiales</taxon>
        <taxon>Aurantimonadaceae</taxon>
        <taxon>Aureimonas</taxon>
    </lineage>
</organism>
<gene>
    <name evidence="6" type="ORF">FPY71_07520</name>
</gene>
<dbReference type="PANTHER" id="PTHR30024">
    <property type="entry name" value="ALIPHATIC SULFONATES-BINDING PROTEIN-RELATED"/>
    <property type="match status" value="1"/>
</dbReference>
<evidence type="ECO:0000259" key="5">
    <source>
        <dbReference type="SMART" id="SM00062"/>
    </source>
</evidence>
<comment type="similarity">
    <text evidence="2">Belongs to the bacterial solute-binding protein SsuA/TauA family.</text>
</comment>
<comment type="subcellular location">
    <subcellularLocation>
        <location evidence="1">Periplasm</location>
    </subcellularLocation>
</comment>
<dbReference type="EMBL" id="VTWH01000002">
    <property type="protein sequence ID" value="KAA0970363.1"/>
    <property type="molecule type" value="Genomic_DNA"/>
</dbReference>
<evidence type="ECO:0000256" key="2">
    <source>
        <dbReference type="ARBA" id="ARBA00010742"/>
    </source>
</evidence>
<dbReference type="NCBIfam" id="TIGR01728">
    <property type="entry name" value="SsuA_fam"/>
    <property type="match status" value="1"/>
</dbReference>
<keyword evidence="7" id="KW-1185">Reference proteome</keyword>
<keyword evidence="4" id="KW-0732">Signal</keyword>
<evidence type="ECO:0000256" key="1">
    <source>
        <dbReference type="ARBA" id="ARBA00004418"/>
    </source>
</evidence>
<evidence type="ECO:0000256" key="4">
    <source>
        <dbReference type="ARBA" id="ARBA00022729"/>
    </source>
</evidence>
<dbReference type="Gene3D" id="3.40.190.10">
    <property type="entry name" value="Periplasmic binding protein-like II"/>
    <property type="match status" value="2"/>
</dbReference>
<accession>A0A5B0DVE3</accession>
<reference evidence="6 7" key="1">
    <citation type="submission" date="2019-08" db="EMBL/GenBank/DDBJ databases">
        <title>Aureimonas fodiniaquatilis sp. nov., isolated from a coal mine wastewater.</title>
        <authorList>
            <person name="Kim W."/>
        </authorList>
    </citation>
    <scope>NUCLEOTIDE SEQUENCE [LARGE SCALE GENOMIC DNA]</scope>
    <source>
        <strain evidence="6 7">CAU 1482</strain>
    </source>
</reference>
<keyword evidence="3" id="KW-0813">Transport</keyword>
<evidence type="ECO:0000256" key="3">
    <source>
        <dbReference type="ARBA" id="ARBA00022448"/>
    </source>
</evidence>
<dbReference type="GO" id="GO:0042597">
    <property type="term" value="C:periplasmic space"/>
    <property type="evidence" value="ECO:0007669"/>
    <property type="project" value="UniProtKB-SubCell"/>
</dbReference>
<name>A0A5B0DVE3_9HYPH</name>
<dbReference type="PANTHER" id="PTHR30024:SF42">
    <property type="entry name" value="ALIPHATIC SULFONATES-BINDING PROTEIN-RELATED"/>
    <property type="match status" value="1"/>
</dbReference>
<dbReference type="InterPro" id="IPR001638">
    <property type="entry name" value="Solute-binding_3/MltF_N"/>
</dbReference>
<proteinExistence type="inferred from homology"/>
<dbReference type="GO" id="GO:0016020">
    <property type="term" value="C:membrane"/>
    <property type="evidence" value="ECO:0007669"/>
    <property type="project" value="InterPro"/>
</dbReference>
<dbReference type="OrthoDB" id="6788250at2"/>